<proteinExistence type="predicted"/>
<evidence type="ECO:0000313" key="2">
    <source>
        <dbReference type="Proteomes" id="UP000015347"/>
    </source>
</evidence>
<sequence length="130" mass="13778">MIEMAYDEALVTLSSDMLDFYNQSLSEILDDLANEWDTISLIDSPLQNLALMQDALDGSSVLAENYGVTTDNDTLLAVFLGVASDKELPISADTVIAVTTILGTPVTGEDAEALAEAAEDVREAVVLGHG</sequence>
<dbReference type="EMBL" id="APVH01000013">
    <property type="protein sequence ID" value="EPX83847.1"/>
    <property type="molecule type" value="Genomic_DNA"/>
</dbReference>
<protein>
    <submittedName>
        <fullName evidence="1">Uncharacterized protein</fullName>
    </submittedName>
</protein>
<dbReference type="eggNOG" id="ENOG5032TBH">
    <property type="taxonomic scope" value="Bacteria"/>
</dbReference>
<name>S9QW72_9RHOB</name>
<comment type="caution">
    <text evidence="1">The sequence shown here is derived from an EMBL/GenBank/DDBJ whole genome shotgun (WGS) entry which is preliminary data.</text>
</comment>
<evidence type="ECO:0000313" key="1">
    <source>
        <dbReference type="EMBL" id="EPX83847.1"/>
    </source>
</evidence>
<dbReference type="HOGENOM" id="CLU_1936634_0_0_5"/>
<dbReference type="Proteomes" id="UP000015347">
    <property type="component" value="Unassembled WGS sequence"/>
</dbReference>
<organism evidence="1 2">
    <name type="scientific">Salipiger mucosus DSM 16094</name>
    <dbReference type="NCBI Taxonomy" id="1123237"/>
    <lineage>
        <taxon>Bacteria</taxon>
        <taxon>Pseudomonadati</taxon>
        <taxon>Pseudomonadota</taxon>
        <taxon>Alphaproteobacteria</taxon>
        <taxon>Rhodobacterales</taxon>
        <taxon>Roseobacteraceae</taxon>
        <taxon>Salipiger</taxon>
    </lineage>
</organism>
<keyword evidence="2" id="KW-1185">Reference proteome</keyword>
<dbReference type="AlphaFoldDB" id="S9QW72"/>
<reference evidence="2" key="1">
    <citation type="journal article" date="2014" name="Stand. Genomic Sci.">
        <title>Genome sequence of the exopolysaccharide-producing Salipiger mucosus type strain (DSM 16094(T)), a moderately halophilic member of the Roseobacter clade.</title>
        <authorList>
            <person name="Riedel T."/>
            <person name="Spring S."/>
            <person name="Fiebig A."/>
            <person name="Petersen J."/>
            <person name="Kyrpides N.C."/>
            <person name="Goker M."/>
            <person name="Klenk H.P."/>
        </authorList>
    </citation>
    <scope>NUCLEOTIDE SEQUENCE [LARGE SCALE GENOMIC DNA]</scope>
    <source>
        <strain evidence="2">DSM 16094</strain>
    </source>
</reference>
<accession>S9QW72</accession>
<gene>
    <name evidence="1" type="ORF">Salmuc_01622</name>
</gene>